<keyword evidence="4 8" id="KW-0812">Transmembrane</keyword>
<reference evidence="9 10" key="1">
    <citation type="submission" date="2014-04" db="EMBL/GenBank/DDBJ databases">
        <title>Evolutionary Origins and Diversification of the Mycorrhizal Mutualists.</title>
        <authorList>
            <consortium name="DOE Joint Genome Institute"/>
            <consortium name="Mycorrhizal Genomics Consortium"/>
            <person name="Kohler A."/>
            <person name="Kuo A."/>
            <person name="Nagy L.G."/>
            <person name="Floudas D."/>
            <person name="Copeland A."/>
            <person name="Barry K.W."/>
            <person name="Cichocki N."/>
            <person name="Veneault-Fourrey C."/>
            <person name="LaButti K."/>
            <person name="Lindquist E.A."/>
            <person name="Lipzen A."/>
            <person name="Lundell T."/>
            <person name="Morin E."/>
            <person name="Murat C."/>
            <person name="Riley R."/>
            <person name="Ohm R."/>
            <person name="Sun H."/>
            <person name="Tunlid A."/>
            <person name="Henrissat B."/>
            <person name="Grigoriev I.V."/>
            <person name="Hibbett D.S."/>
            <person name="Martin F."/>
        </authorList>
    </citation>
    <scope>NUCLEOTIDE SEQUENCE [LARGE SCALE GENOMIC DNA]</scope>
    <source>
        <strain evidence="9 10">Koide BX008</strain>
    </source>
</reference>
<dbReference type="PIRSF" id="PIRSF016379">
    <property type="entry name" value="ENT"/>
    <property type="match status" value="1"/>
</dbReference>
<dbReference type="GO" id="GO:0000329">
    <property type="term" value="C:fungal-type vacuole membrane"/>
    <property type="evidence" value="ECO:0007669"/>
    <property type="project" value="TreeGrafter"/>
</dbReference>
<feature type="transmembrane region" description="Helical" evidence="8">
    <location>
        <begin position="393"/>
        <end position="415"/>
    </location>
</feature>
<feature type="transmembrane region" description="Helical" evidence="8">
    <location>
        <begin position="108"/>
        <end position="125"/>
    </location>
</feature>
<dbReference type="OrthoDB" id="10261753at2759"/>
<organism evidence="9 10">
    <name type="scientific">Amanita muscaria (strain Koide BX008)</name>
    <dbReference type="NCBI Taxonomy" id="946122"/>
    <lineage>
        <taxon>Eukaryota</taxon>
        <taxon>Fungi</taxon>
        <taxon>Dikarya</taxon>
        <taxon>Basidiomycota</taxon>
        <taxon>Agaricomycotina</taxon>
        <taxon>Agaricomycetes</taxon>
        <taxon>Agaricomycetidae</taxon>
        <taxon>Agaricales</taxon>
        <taxon>Pluteineae</taxon>
        <taxon>Amanitaceae</taxon>
        <taxon>Amanita</taxon>
    </lineage>
</organism>
<feature type="transmembrane region" description="Helical" evidence="8">
    <location>
        <begin position="38"/>
        <end position="62"/>
    </location>
</feature>
<dbReference type="InterPro" id="IPR002259">
    <property type="entry name" value="Eqnu_transpt"/>
</dbReference>
<dbReference type="GO" id="GO:0015205">
    <property type="term" value="F:nucleobase transmembrane transporter activity"/>
    <property type="evidence" value="ECO:0007669"/>
    <property type="project" value="TreeGrafter"/>
</dbReference>
<sequence length="470" mass="51260">MISSQPQYEPIPDDDDVSVDQEDSQPEALEVDVRTKRIFFVLGCALLLPWNVLITAIPFFLSRLEDSPSLKLTFSSYLSALCNFVNLVSLTHATFLRKHSPSPSLETRRMILVLAGLTFMLELSTKIRLPAGLFAIFVLLNGAAQASCCSYLQKAVITVGSLYGPAGLQPILSGQAAVAVVVSSVQVLSVATTTWSLPRESIATYVSDGSAEERAAFIFFACSTVFLLFCALAHSWLVRMPLYQRVAGFLEEKSQGKSHHLADHAEEHTGLVPMHGSGRDIGRILKENIIYEFAVAYVFIITLSVFPPITTSILPTSPDIHPLLFSSIHFLVFNTGDLIGRYLCSFPSLLIWSAHRLLALSLSRTLFIPLFLMCNVQRPDSLIHSTPVISSDLLYMLILLVFGVSNGYVGTMCIISAPSLEHNPRLRGRKEDVDIVATVINFSLTGGLVIGSAASFGVKAAVCNCNPFTG</sequence>
<feature type="transmembrane region" description="Helical" evidence="8">
    <location>
        <begin position="435"/>
        <end position="458"/>
    </location>
</feature>
<feature type="compositionally biased region" description="Acidic residues" evidence="7">
    <location>
        <begin position="11"/>
        <end position="25"/>
    </location>
</feature>
<protein>
    <recommendedName>
        <fullName evidence="11">Nucleoside transporter</fullName>
    </recommendedName>
</protein>
<evidence type="ECO:0000256" key="2">
    <source>
        <dbReference type="ARBA" id="ARBA00007965"/>
    </source>
</evidence>
<evidence type="ECO:0000256" key="3">
    <source>
        <dbReference type="ARBA" id="ARBA00022448"/>
    </source>
</evidence>
<keyword evidence="6 8" id="KW-0472">Membrane</keyword>
<feature type="region of interest" description="Disordered" evidence="7">
    <location>
        <begin position="1"/>
        <end position="26"/>
    </location>
</feature>
<keyword evidence="5 8" id="KW-1133">Transmembrane helix</keyword>
<keyword evidence="3" id="KW-0813">Transport</keyword>
<evidence type="ECO:0000256" key="4">
    <source>
        <dbReference type="ARBA" id="ARBA00022692"/>
    </source>
</evidence>
<comment type="similarity">
    <text evidence="2">Belongs to the SLC29A/ENT transporter (TC 2.A.57) family.</text>
</comment>
<dbReference type="PRINTS" id="PR01130">
    <property type="entry name" value="DERENTRNSPRT"/>
</dbReference>
<proteinExistence type="inferred from homology"/>
<feature type="transmembrane region" description="Helical" evidence="8">
    <location>
        <begin position="289"/>
        <end position="310"/>
    </location>
</feature>
<dbReference type="GO" id="GO:0005886">
    <property type="term" value="C:plasma membrane"/>
    <property type="evidence" value="ECO:0007669"/>
    <property type="project" value="TreeGrafter"/>
</dbReference>
<dbReference type="AlphaFoldDB" id="A0A0C2SXI5"/>
<feature type="transmembrane region" description="Helical" evidence="8">
    <location>
        <begin position="74"/>
        <end position="96"/>
    </location>
</feature>
<evidence type="ECO:0008006" key="11">
    <source>
        <dbReference type="Google" id="ProtNLM"/>
    </source>
</evidence>
<evidence type="ECO:0000256" key="7">
    <source>
        <dbReference type="SAM" id="MobiDB-lite"/>
    </source>
</evidence>
<accession>A0A0C2SXI5</accession>
<keyword evidence="10" id="KW-1185">Reference proteome</keyword>
<comment type="subcellular location">
    <subcellularLocation>
        <location evidence="1">Membrane</location>
        <topology evidence="1">Multi-pass membrane protein</topology>
    </subcellularLocation>
</comment>
<dbReference type="EMBL" id="KN818229">
    <property type="protein sequence ID" value="KIL68210.1"/>
    <property type="molecule type" value="Genomic_DNA"/>
</dbReference>
<dbReference type="PANTHER" id="PTHR10332:SF88">
    <property type="entry name" value="EQUILIBRATIVE NUCLEOSIDE TRANSPORTER 1, ISOFORM A"/>
    <property type="match status" value="1"/>
</dbReference>
<evidence type="ECO:0000256" key="1">
    <source>
        <dbReference type="ARBA" id="ARBA00004141"/>
    </source>
</evidence>
<dbReference type="Proteomes" id="UP000054549">
    <property type="component" value="Unassembled WGS sequence"/>
</dbReference>
<evidence type="ECO:0000256" key="8">
    <source>
        <dbReference type="SAM" id="Phobius"/>
    </source>
</evidence>
<dbReference type="PANTHER" id="PTHR10332">
    <property type="entry name" value="EQUILIBRATIVE NUCLEOSIDE TRANSPORTER"/>
    <property type="match status" value="1"/>
</dbReference>
<evidence type="ECO:0000313" key="10">
    <source>
        <dbReference type="Proteomes" id="UP000054549"/>
    </source>
</evidence>
<dbReference type="GO" id="GO:0034257">
    <property type="term" value="F:nicotinamide riboside transmembrane transporter activity"/>
    <property type="evidence" value="ECO:0007669"/>
    <property type="project" value="TreeGrafter"/>
</dbReference>
<feature type="transmembrane region" description="Helical" evidence="8">
    <location>
        <begin position="215"/>
        <end position="237"/>
    </location>
</feature>
<dbReference type="HOGENOM" id="CLU_021611_1_0_1"/>
<gene>
    <name evidence="9" type="ORF">M378DRAFT_185256</name>
</gene>
<dbReference type="Pfam" id="PF01733">
    <property type="entry name" value="Nucleoside_tran"/>
    <property type="match status" value="1"/>
</dbReference>
<evidence type="ECO:0000313" key="9">
    <source>
        <dbReference type="EMBL" id="KIL68210.1"/>
    </source>
</evidence>
<evidence type="ECO:0000256" key="6">
    <source>
        <dbReference type="ARBA" id="ARBA00023136"/>
    </source>
</evidence>
<name>A0A0C2SXI5_AMAMK</name>
<feature type="transmembrane region" description="Helical" evidence="8">
    <location>
        <begin position="356"/>
        <end position="373"/>
    </location>
</feature>
<evidence type="ECO:0000256" key="5">
    <source>
        <dbReference type="ARBA" id="ARBA00022989"/>
    </source>
</evidence>
<dbReference type="InParanoid" id="A0A0C2SXI5"/>
<dbReference type="STRING" id="946122.A0A0C2SXI5"/>